<evidence type="ECO:0000256" key="2">
    <source>
        <dbReference type="ARBA" id="ARBA00022490"/>
    </source>
</evidence>
<dbReference type="Gene3D" id="2.60.120.820">
    <property type="entry name" value="PHR domain"/>
    <property type="match status" value="1"/>
</dbReference>
<dbReference type="Gene3D" id="3.30.710.10">
    <property type="entry name" value="Potassium Channel Kv1.1, Chain A"/>
    <property type="match status" value="1"/>
</dbReference>
<dbReference type="Proteomes" id="UP001164746">
    <property type="component" value="Chromosome 6"/>
</dbReference>
<keyword evidence="6" id="KW-1185">Reference proteome</keyword>
<dbReference type="PANTHER" id="PTHR45774">
    <property type="entry name" value="BTB/POZ DOMAIN-CONTAINING"/>
    <property type="match status" value="1"/>
</dbReference>
<accession>A0ABY7EAG5</accession>
<keyword evidence="2" id="KW-0963">Cytoplasm</keyword>
<evidence type="ECO:0000259" key="4">
    <source>
        <dbReference type="PROSITE" id="PS50097"/>
    </source>
</evidence>
<gene>
    <name evidence="5" type="ORF">MAR_016985</name>
</gene>
<dbReference type="SMART" id="SM00225">
    <property type="entry name" value="BTB"/>
    <property type="match status" value="1"/>
</dbReference>
<protein>
    <submittedName>
        <fullName evidence="5">BTBD6-like protein</fullName>
    </submittedName>
</protein>
<evidence type="ECO:0000256" key="1">
    <source>
        <dbReference type="ARBA" id="ARBA00004496"/>
    </source>
</evidence>
<organism evidence="5 6">
    <name type="scientific">Mya arenaria</name>
    <name type="common">Soft-shell clam</name>
    <dbReference type="NCBI Taxonomy" id="6604"/>
    <lineage>
        <taxon>Eukaryota</taxon>
        <taxon>Metazoa</taxon>
        <taxon>Spiralia</taxon>
        <taxon>Lophotrochozoa</taxon>
        <taxon>Mollusca</taxon>
        <taxon>Bivalvia</taxon>
        <taxon>Autobranchia</taxon>
        <taxon>Heteroconchia</taxon>
        <taxon>Euheterodonta</taxon>
        <taxon>Imparidentia</taxon>
        <taxon>Neoheterodontei</taxon>
        <taxon>Myida</taxon>
        <taxon>Myoidea</taxon>
        <taxon>Myidae</taxon>
        <taxon>Mya</taxon>
    </lineage>
</organism>
<dbReference type="SMART" id="SM00875">
    <property type="entry name" value="BACK"/>
    <property type="match status" value="1"/>
</dbReference>
<evidence type="ECO:0000313" key="6">
    <source>
        <dbReference type="Proteomes" id="UP001164746"/>
    </source>
</evidence>
<name>A0ABY7EAG5_MYAAR</name>
<comment type="subcellular location">
    <subcellularLocation>
        <location evidence="1">Cytoplasm</location>
    </subcellularLocation>
</comment>
<dbReference type="PANTHER" id="PTHR45774:SF4">
    <property type="entry name" value="AXUNDEAD, ISOFORM F"/>
    <property type="match status" value="1"/>
</dbReference>
<dbReference type="Gene3D" id="1.25.40.420">
    <property type="match status" value="1"/>
</dbReference>
<reference evidence="5" key="1">
    <citation type="submission" date="2022-11" db="EMBL/GenBank/DDBJ databases">
        <title>Centuries of genome instability and evolution in soft-shell clam transmissible cancer (bioRxiv).</title>
        <authorList>
            <person name="Hart S.F.M."/>
            <person name="Yonemitsu M.A."/>
            <person name="Giersch R.M."/>
            <person name="Beal B.F."/>
            <person name="Arriagada G."/>
            <person name="Davis B.W."/>
            <person name="Ostrander E.A."/>
            <person name="Goff S.P."/>
            <person name="Metzger M.J."/>
        </authorList>
    </citation>
    <scope>NUCLEOTIDE SEQUENCE</scope>
    <source>
        <strain evidence="5">MELC-2E11</strain>
        <tissue evidence="5">Siphon/mantle</tissue>
    </source>
</reference>
<dbReference type="Pfam" id="PF00651">
    <property type="entry name" value="BTB"/>
    <property type="match status" value="1"/>
</dbReference>
<dbReference type="InterPro" id="IPR012983">
    <property type="entry name" value="PHR"/>
</dbReference>
<feature type="compositionally biased region" description="Polar residues" evidence="3">
    <location>
        <begin position="100"/>
        <end position="119"/>
    </location>
</feature>
<dbReference type="InterPro" id="IPR011705">
    <property type="entry name" value="BACK"/>
</dbReference>
<dbReference type="InterPro" id="IPR011333">
    <property type="entry name" value="SKP1/BTB/POZ_sf"/>
</dbReference>
<dbReference type="InterPro" id="IPR000210">
    <property type="entry name" value="BTB/POZ_dom"/>
</dbReference>
<evidence type="ECO:0000313" key="5">
    <source>
        <dbReference type="EMBL" id="WAR07027.1"/>
    </source>
</evidence>
<feature type="region of interest" description="Disordered" evidence="3">
    <location>
        <begin position="1"/>
        <end position="119"/>
    </location>
</feature>
<dbReference type="SUPFAM" id="SSF54695">
    <property type="entry name" value="POZ domain"/>
    <property type="match status" value="1"/>
</dbReference>
<dbReference type="PROSITE" id="PS50097">
    <property type="entry name" value="BTB"/>
    <property type="match status" value="1"/>
</dbReference>
<dbReference type="EMBL" id="CP111017">
    <property type="protein sequence ID" value="WAR07027.1"/>
    <property type="molecule type" value="Genomic_DNA"/>
</dbReference>
<dbReference type="InterPro" id="IPR038648">
    <property type="entry name" value="PHR_sf"/>
</dbReference>
<evidence type="ECO:0000256" key="3">
    <source>
        <dbReference type="SAM" id="MobiDB-lite"/>
    </source>
</evidence>
<feature type="compositionally biased region" description="Polar residues" evidence="3">
    <location>
        <begin position="59"/>
        <end position="88"/>
    </location>
</feature>
<dbReference type="Pfam" id="PF07707">
    <property type="entry name" value="BACK"/>
    <property type="match status" value="1"/>
</dbReference>
<sequence>MRQQREKQGLPLVVETAKGASGLPERHSPPAHPETQRKPGSSGRKATPERKSQGRAITGGSNASDGQGSGDTRQNSISPESRASIGTQNDRHKPSWEDNPANSVSLTGSFATSERTNASEVTLASNEAFVRHSAGTPGGSNGRSMSAQSAISEDGGFVKPDVSTWQESKSLVECNRYMMTYEVDCDITFLVGSAEEEVKGHIFVMTSRSGKMASLLAGQRIYPDIKLKIPDIEPDSFRDYLLYLYTDEVELENVGRARELIRAAHRYGPKSLQDRCFSFLLTEINADNVCVTLELADYFNEDNIFERCFRFINVNAVDVLKASNFPDLCEECVHRVLTSDALNADEFEVYDAVIRWADGKCARTTQRPTDETRRQVLGSLLFSVRFAIMDVDEFTHKLSTKDVLSTEEKVVLYQFYHGEVNVLPDMFNRTPRRQYRQRDHVDNTSPLTIDGNRAPRIEQMNIVSLPRDEEQRFQRSSLRRVTRFWGIGGPWNLIKGADAIRFQCSKVIILRGIEIFGPYRGTEQYNVSVTLTDDLKTDVRKESFTIDAKVPGKKTYDAILRDPVRVPPNRLFTISVLMKGAPCLQGLNGTSTIETEGVTFQFMNSNVSFNGTDVSVGQIPSILFSL</sequence>
<dbReference type="Pfam" id="PF08005">
    <property type="entry name" value="PHR"/>
    <property type="match status" value="1"/>
</dbReference>
<feature type="domain" description="BTB" evidence="4">
    <location>
        <begin position="185"/>
        <end position="253"/>
    </location>
</feature>
<proteinExistence type="predicted"/>